<name>A0AAV6XD66_9LAMI</name>
<dbReference type="InterPro" id="IPR036955">
    <property type="entry name" value="AP2/ERF_dom_sf"/>
</dbReference>
<evidence type="ECO:0000313" key="8">
    <source>
        <dbReference type="Proteomes" id="UP000826271"/>
    </source>
</evidence>
<sequence>MLMTGGGVVALGFGGGGFAGGWCKCGKPASIQILYKSQMSRYTYLGLFNSEIEAARAYDKAAIKCNGREAVINFVLSTYEGEFSSKTDNGADERHDLGVDLGIAPSRRAYGQTQITKRGFLLIHRSP</sequence>
<keyword evidence="4" id="KW-0804">Transcription</keyword>
<keyword evidence="3" id="KW-0238">DNA-binding</keyword>
<evidence type="ECO:0000256" key="1">
    <source>
        <dbReference type="ARBA" id="ARBA00004123"/>
    </source>
</evidence>
<evidence type="ECO:0000256" key="3">
    <source>
        <dbReference type="ARBA" id="ARBA00023125"/>
    </source>
</evidence>
<protein>
    <recommendedName>
        <fullName evidence="6">AP2/ERF domain-containing protein</fullName>
    </recommendedName>
</protein>
<dbReference type="EMBL" id="WHWC01000006">
    <property type="protein sequence ID" value="KAG8380811.1"/>
    <property type="molecule type" value="Genomic_DNA"/>
</dbReference>
<dbReference type="SMART" id="SM00380">
    <property type="entry name" value="AP2"/>
    <property type="match status" value="1"/>
</dbReference>
<comment type="caution">
    <text evidence="7">The sequence shown here is derived from an EMBL/GenBank/DDBJ whole genome shotgun (WGS) entry which is preliminary data.</text>
</comment>
<dbReference type="SUPFAM" id="SSF54171">
    <property type="entry name" value="DNA-binding domain"/>
    <property type="match status" value="1"/>
</dbReference>
<dbReference type="InterPro" id="IPR001471">
    <property type="entry name" value="AP2/ERF_dom"/>
</dbReference>
<dbReference type="GO" id="GO:0003700">
    <property type="term" value="F:DNA-binding transcription factor activity"/>
    <property type="evidence" value="ECO:0007669"/>
    <property type="project" value="InterPro"/>
</dbReference>
<gene>
    <name evidence="7" type="ORF">BUALT_Bualt06G0055300</name>
</gene>
<dbReference type="PROSITE" id="PS51032">
    <property type="entry name" value="AP2_ERF"/>
    <property type="match status" value="1"/>
</dbReference>
<dbReference type="PANTHER" id="PTHR32467">
    <property type="entry name" value="AP2-LIKE ETHYLENE-RESPONSIVE TRANSCRIPTION FACTOR"/>
    <property type="match status" value="1"/>
</dbReference>
<feature type="domain" description="AP2/ERF" evidence="6">
    <location>
        <begin position="4"/>
        <end position="75"/>
    </location>
</feature>
<evidence type="ECO:0000256" key="4">
    <source>
        <dbReference type="ARBA" id="ARBA00023163"/>
    </source>
</evidence>
<dbReference type="GO" id="GO:0003677">
    <property type="term" value="F:DNA binding"/>
    <property type="evidence" value="ECO:0007669"/>
    <property type="project" value="UniProtKB-KW"/>
</dbReference>
<dbReference type="AlphaFoldDB" id="A0AAV6XD66"/>
<evidence type="ECO:0000313" key="7">
    <source>
        <dbReference type="EMBL" id="KAG8380811.1"/>
    </source>
</evidence>
<dbReference type="PANTHER" id="PTHR32467:SF118">
    <property type="entry name" value="ETHYLENE-RESPONSIVE TRANSCRIPTION FACTOR RAP2-7"/>
    <property type="match status" value="1"/>
</dbReference>
<dbReference type="InterPro" id="IPR016177">
    <property type="entry name" value="DNA-bd_dom_sf"/>
</dbReference>
<reference evidence="7" key="1">
    <citation type="submission" date="2019-10" db="EMBL/GenBank/DDBJ databases">
        <authorList>
            <person name="Zhang R."/>
            <person name="Pan Y."/>
            <person name="Wang J."/>
            <person name="Ma R."/>
            <person name="Yu S."/>
        </authorList>
    </citation>
    <scope>NUCLEOTIDE SEQUENCE</scope>
    <source>
        <strain evidence="7">LA-IB0</strain>
        <tissue evidence="7">Leaf</tissue>
    </source>
</reference>
<accession>A0AAV6XD66</accession>
<evidence type="ECO:0000256" key="2">
    <source>
        <dbReference type="ARBA" id="ARBA00023015"/>
    </source>
</evidence>
<proteinExistence type="predicted"/>
<organism evidence="7 8">
    <name type="scientific">Buddleja alternifolia</name>
    <dbReference type="NCBI Taxonomy" id="168488"/>
    <lineage>
        <taxon>Eukaryota</taxon>
        <taxon>Viridiplantae</taxon>
        <taxon>Streptophyta</taxon>
        <taxon>Embryophyta</taxon>
        <taxon>Tracheophyta</taxon>
        <taxon>Spermatophyta</taxon>
        <taxon>Magnoliopsida</taxon>
        <taxon>eudicotyledons</taxon>
        <taxon>Gunneridae</taxon>
        <taxon>Pentapetalae</taxon>
        <taxon>asterids</taxon>
        <taxon>lamiids</taxon>
        <taxon>Lamiales</taxon>
        <taxon>Scrophulariaceae</taxon>
        <taxon>Buddlejeae</taxon>
        <taxon>Buddleja</taxon>
    </lineage>
</organism>
<keyword evidence="8" id="KW-1185">Reference proteome</keyword>
<keyword evidence="2" id="KW-0805">Transcription regulation</keyword>
<dbReference type="GO" id="GO:0005634">
    <property type="term" value="C:nucleus"/>
    <property type="evidence" value="ECO:0007669"/>
    <property type="project" value="UniProtKB-SubCell"/>
</dbReference>
<evidence type="ECO:0000256" key="5">
    <source>
        <dbReference type="ARBA" id="ARBA00023242"/>
    </source>
</evidence>
<evidence type="ECO:0000259" key="6">
    <source>
        <dbReference type="PROSITE" id="PS51032"/>
    </source>
</evidence>
<keyword evidence="5" id="KW-0539">Nucleus</keyword>
<dbReference type="Gene3D" id="3.30.730.10">
    <property type="entry name" value="AP2/ERF domain"/>
    <property type="match status" value="1"/>
</dbReference>
<comment type="subcellular location">
    <subcellularLocation>
        <location evidence="1">Nucleus</location>
    </subcellularLocation>
</comment>
<dbReference type="Proteomes" id="UP000826271">
    <property type="component" value="Unassembled WGS sequence"/>
</dbReference>